<dbReference type="GO" id="GO:0007166">
    <property type="term" value="P:cell surface receptor signaling pathway"/>
    <property type="evidence" value="ECO:0007669"/>
    <property type="project" value="InterPro"/>
</dbReference>
<gene>
    <name evidence="11" type="primary">LOC108709423</name>
</gene>
<organism evidence="10 11">
    <name type="scientific">Xenopus laevis</name>
    <name type="common">African clawed frog</name>
    <dbReference type="NCBI Taxonomy" id="8355"/>
    <lineage>
        <taxon>Eukaryota</taxon>
        <taxon>Metazoa</taxon>
        <taxon>Chordata</taxon>
        <taxon>Craniata</taxon>
        <taxon>Vertebrata</taxon>
        <taxon>Euteleostomi</taxon>
        <taxon>Amphibia</taxon>
        <taxon>Batrachia</taxon>
        <taxon>Anura</taxon>
        <taxon>Pipoidea</taxon>
        <taxon>Pipidae</taxon>
        <taxon>Xenopodinae</taxon>
        <taxon>Xenopus</taxon>
        <taxon>Xenopus</taxon>
    </lineage>
</organism>
<comment type="subcellular location">
    <subcellularLocation>
        <location evidence="1">Membrane</location>
        <topology evidence="1">Multi-pass membrane protein</topology>
    </subcellularLocation>
</comment>
<dbReference type="Gene3D" id="1.20.1070.10">
    <property type="entry name" value="Rhodopsin 7-helix transmembrane proteins"/>
    <property type="match status" value="1"/>
</dbReference>
<evidence type="ECO:0000256" key="4">
    <source>
        <dbReference type="ARBA" id="ARBA00023040"/>
    </source>
</evidence>
<keyword evidence="3 8" id="KW-1133">Transmembrane helix</keyword>
<evidence type="ECO:0000256" key="3">
    <source>
        <dbReference type="ARBA" id="ARBA00022989"/>
    </source>
</evidence>
<keyword evidence="4" id="KW-0297">G-protein coupled receptor</keyword>
<reference evidence="11" key="2">
    <citation type="submission" date="2025-08" db="UniProtKB">
        <authorList>
            <consortium name="RefSeq"/>
        </authorList>
    </citation>
    <scope>IDENTIFICATION</scope>
    <source>
        <strain evidence="11">J_2021</strain>
        <tissue evidence="11">Erythrocytes</tissue>
    </source>
</reference>
<dbReference type="RefSeq" id="XP_041439693.1">
    <property type="nucleotide sequence ID" value="XM_041583759.1"/>
</dbReference>
<dbReference type="InterPro" id="IPR017981">
    <property type="entry name" value="GPCR_2-like_7TM"/>
</dbReference>
<feature type="transmembrane region" description="Helical" evidence="8">
    <location>
        <begin position="211"/>
        <end position="228"/>
    </location>
</feature>
<keyword evidence="2 8" id="KW-0812">Transmembrane</keyword>
<keyword evidence="5 8" id="KW-0472">Membrane</keyword>
<dbReference type="GO" id="GO:0004930">
    <property type="term" value="F:G protein-coupled receptor activity"/>
    <property type="evidence" value="ECO:0000318"/>
    <property type="project" value="GO_Central"/>
</dbReference>
<dbReference type="OrthoDB" id="100006at2759"/>
<evidence type="ECO:0000256" key="5">
    <source>
        <dbReference type="ARBA" id="ARBA00023136"/>
    </source>
</evidence>
<dbReference type="InterPro" id="IPR022343">
    <property type="entry name" value="GCR1-cAMP_receptor"/>
</dbReference>
<dbReference type="Pfam" id="PF05462">
    <property type="entry name" value="Dicty_CAR"/>
    <property type="match status" value="1"/>
</dbReference>
<evidence type="ECO:0000313" key="11">
    <source>
        <dbReference type="RefSeq" id="XP_041439693.1"/>
    </source>
</evidence>
<dbReference type="GO" id="GO:0005886">
    <property type="term" value="C:plasma membrane"/>
    <property type="evidence" value="ECO:0000318"/>
    <property type="project" value="GO_Central"/>
</dbReference>
<dbReference type="AlphaFoldDB" id="A0A8J1MDQ4"/>
<evidence type="ECO:0000256" key="6">
    <source>
        <dbReference type="ARBA" id="ARBA00023170"/>
    </source>
</evidence>
<dbReference type="PRINTS" id="PR02001">
    <property type="entry name" value="GCR1CAMPR"/>
</dbReference>
<dbReference type="GeneID" id="108709423"/>
<dbReference type="PANTHER" id="PTHR23112:SF43">
    <property type="entry name" value="CYCLIC AMP RECEPTOR-LIKE PROTEIN A"/>
    <property type="match status" value="1"/>
</dbReference>
<dbReference type="PROSITE" id="PS50261">
    <property type="entry name" value="G_PROTEIN_RECEP_F2_4"/>
    <property type="match status" value="1"/>
</dbReference>
<proteinExistence type="predicted"/>
<evidence type="ECO:0000256" key="1">
    <source>
        <dbReference type="ARBA" id="ARBA00004141"/>
    </source>
</evidence>
<evidence type="ECO:0000259" key="9">
    <source>
        <dbReference type="PROSITE" id="PS50261"/>
    </source>
</evidence>
<feature type="domain" description="G-protein coupled receptors family 2 profile 2" evidence="9">
    <location>
        <begin position="33"/>
        <end position="181"/>
    </location>
</feature>
<feature type="transmembrane region" description="Helical" evidence="8">
    <location>
        <begin position="22"/>
        <end position="39"/>
    </location>
</feature>
<keyword evidence="10" id="KW-1185">Reference proteome</keyword>
<dbReference type="GO" id="GO:0007189">
    <property type="term" value="P:adenylate cyclase-activating G protein-coupled receptor signaling pathway"/>
    <property type="evidence" value="ECO:0000318"/>
    <property type="project" value="GO_Central"/>
</dbReference>
<feature type="transmembrane region" description="Helical" evidence="8">
    <location>
        <begin position="85"/>
        <end position="104"/>
    </location>
</feature>
<dbReference type="SUPFAM" id="SSF81321">
    <property type="entry name" value="Family A G protein-coupled receptor-like"/>
    <property type="match status" value="1"/>
</dbReference>
<name>A0A8J1MDQ4_XENLA</name>
<feature type="transmembrane region" description="Helical" evidence="8">
    <location>
        <begin position="116"/>
        <end position="135"/>
    </location>
</feature>
<evidence type="ECO:0000256" key="8">
    <source>
        <dbReference type="SAM" id="Phobius"/>
    </source>
</evidence>
<evidence type="ECO:0000256" key="7">
    <source>
        <dbReference type="ARBA" id="ARBA00023224"/>
    </source>
</evidence>
<dbReference type="PRINTS" id="PR02000">
    <property type="entry name" value="GCR1PLANT"/>
</dbReference>
<reference evidence="10" key="1">
    <citation type="submission" date="2024-06" db="UniProtKB">
        <authorList>
            <consortium name="RefSeq"/>
        </authorList>
    </citation>
    <scope>NUCLEOTIDE SEQUENCE [LARGE SCALE GENOMIC DNA]</scope>
    <source>
        <strain evidence="10">J_2021</strain>
    </source>
</reference>
<feature type="transmembrane region" description="Helical" evidence="8">
    <location>
        <begin position="155"/>
        <end position="176"/>
    </location>
</feature>
<keyword evidence="6" id="KW-0675">Receptor</keyword>
<keyword evidence="7" id="KW-0807">Transducer</keyword>
<sequence>MIQQQQQCLSPDCLFSKVYYRPWRGILPSCCMLLIIWLFRKYNSLAQRLILSLSLAAFFDSIAYVMGEVLPDGVLCNFQAWWLTYFDWCALAWVCCITLNLYLIVVKEIRTDRLELAYHCAAWGVPFMLSCLPLFGDYYGPAGAWCWITDEHVAWRFIIWYIPLFTLIFLMMLCYLRIIYVAKQRVTTWSGTYEPSRERRKVVMAEEIKPLKWYPCVYLAVSLFPLLNRIHNAIFPSQPVFILTLLHVISAPLHGLANAFVFGLDKETWGQLTITSLQLAIQSRFCDSTRIREYQTANVHYVAQIDEEDSESCGDDTIVMVSMPSITLKDKGP</sequence>
<dbReference type="PANTHER" id="PTHR23112">
    <property type="entry name" value="G PROTEIN-COUPLED RECEPTOR 157-RELATED"/>
    <property type="match status" value="1"/>
</dbReference>
<protein>
    <submittedName>
        <fullName evidence="11">Cyclic AMP receptor-like protein A isoform X1</fullName>
    </submittedName>
</protein>
<dbReference type="Proteomes" id="UP000186698">
    <property type="component" value="Chromosome 2S"/>
</dbReference>
<evidence type="ECO:0000313" key="10">
    <source>
        <dbReference type="Proteomes" id="UP000186698"/>
    </source>
</evidence>
<evidence type="ECO:0000256" key="2">
    <source>
        <dbReference type="ARBA" id="ARBA00022692"/>
    </source>
</evidence>
<accession>A0A8J1MDQ4</accession>
<dbReference type="InterPro" id="IPR022340">
    <property type="entry name" value="GPCR_GCR1_put"/>
</dbReference>
<feature type="transmembrane region" description="Helical" evidence="8">
    <location>
        <begin position="46"/>
        <end position="65"/>
    </location>
</feature>
<feature type="transmembrane region" description="Helical" evidence="8">
    <location>
        <begin position="240"/>
        <end position="264"/>
    </location>
</feature>